<evidence type="ECO:0000256" key="7">
    <source>
        <dbReference type="ARBA" id="ARBA00022840"/>
    </source>
</evidence>
<dbReference type="PANTHER" id="PTHR43152:SF3">
    <property type="entry name" value="UVRABC SYSTEM PROTEIN A"/>
    <property type="match status" value="1"/>
</dbReference>
<evidence type="ECO:0000256" key="1">
    <source>
        <dbReference type="ARBA" id="ARBA00004496"/>
    </source>
</evidence>
<dbReference type="PROSITE" id="PS50893">
    <property type="entry name" value="ABC_TRANSPORTER_2"/>
    <property type="match status" value="1"/>
</dbReference>
<dbReference type="CDD" id="cd03270">
    <property type="entry name" value="ABC_UvrA_I"/>
    <property type="match status" value="1"/>
</dbReference>
<evidence type="ECO:0000256" key="11">
    <source>
        <dbReference type="ARBA" id="ARBA00038000"/>
    </source>
</evidence>
<dbReference type="GO" id="GO:0016887">
    <property type="term" value="F:ATP hydrolysis activity"/>
    <property type="evidence" value="ECO:0007669"/>
    <property type="project" value="InterPro"/>
</dbReference>
<keyword evidence="10" id="KW-0234">DNA repair</keyword>
<organism evidence="15 16">
    <name type="scientific">Enterococcus canis</name>
    <dbReference type="NCBI Taxonomy" id="214095"/>
    <lineage>
        <taxon>Bacteria</taxon>
        <taxon>Bacillati</taxon>
        <taxon>Bacillota</taxon>
        <taxon>Bacilli</taxon>
        <taxon>Lactobacillales</taxon>
        <taxon>Enterococcaceae</taxon>
        <taxon>Enterococcus</taxon>
    </lineage>
</organism>
<evidence type="ECO:0000256" key="13">
    <source>
        <dbReference type="ARBA" id="ARBA00042156"/>
    </source>
</evidence>
<dbReference type="RefSeq" id="WP_067392153.1">
    <property type="nucleotide sequence ID" value="NZ_JXKH01000001.1"/>
</dbReference>
<dbReference type="InterPro" id="IPR003593">
    <property type="entry name" value="AAA+_ATPase"/>
</dbReference>
<dbReference type="AlphaFoldDB" id="A0A1L8RK80"/>
<keyword evidence="9" id="KW-0238">DNA-binding</keyword>
<protein>
    <recommendedName>
        <fullName evidence="12">UvrABC system protein A</fullName>
    </recommendedName>
    <alternativeName>
        <fullName evidence="13">Excinuclease ABC subunit A</fullName>
    </alternativeName>
</protein>
<comment type="subcellular location">
    <subcellularLocation>
        <location evidence="1">Cytoplasm</location>
    </subcellularLocation>
</comment>
<dbReference type="GO" id="GO:0004518">
    <property type="term" value="F:nuclease activity"/>
    <property type="evidence" value="ECO:0007669"/>
    <property type="project" value="UniProtKB-KW"/>
</dbReference>
<dbReference type="PANTHER" id="PTHR43152">
    <property type="entry name" value="UVRABC SYSTEM PROTEIN A"/>
    <property type="match status" value="1"/>
</dbReference>
<evidence type="ECO:0000256" key="10">
    <source>
        <dbReference type="ARBA" id="ARBA00023204"/>
    </source>
</evidence>
<dbReference type="Gene3D" id="3.40.50.300">
    <property type="entry name" value="P-loop containing nucleotide triphosphate hydrolases"/>
    <property type="match status" value="2"/>
</dbReference>
<keyword evidence="4" id="KW-0547">Nucleotide-binding</keyword>
<proteinExistence type="inferred from homology"/>
<dbReference type="PROSITE" id="PS00211">
    <property type="entry name" value="ABC_TRANSPORTER_1"/>
    <property type="match status" value="2"/>
</dbReference>
<keyword evidence="2" id="KW-0963">Cytoplasm</keyword>
<feature type="domain" description="ABC transporter" evidence="14">
    <location>
        <begin position="441"/>
        <end position="740"/>
    </location>
</feature>
<evidence type="ECO:0000256" key="3">
    <source>
        <dbReference type="ARBA" id="ARBA00022737"/>
    </source>
</evidence>
<dbReference type="GO" id="GO:0003677">
    <property type="term" value="F:DNA binding"/>
    <property type="evidence" value="ECO:0007669"/>
    <property type="project" value="UniProtKB-KW"/>
</dbReference>
<evidence type="ECO:0000313" key="15">
    <source>
        <dbReference type="EMBL" id="OJG20124.1"/>
    </source>
</evidence>
<dbReference type="GO" id="GO:0006281">
    <property type="term" value="P:DNA repair"/>
    <property type="evidence" value="ECO:0007669"/>
    <property type="project" value="UniProtKB-KW"/>
</dbReference>
<dbReference type="InterPro" id="IPR017871">
    <property type="entry name" value="ABC_transporter-like_CS"/>
</dbReference>
<comment type="caution">
    <text evidence="15">The sequence shown here is derived from an EMBL/GenBank/DDBJ whole genome shotgun (WGS) entry which is preliminary data.</text>
</comment>
<keyword evidence="8" id="KW-0267">Excision nuclease</keyword>
<gene>
    <name evidence="15" type="ORF">RU97_GL000357</name>
</gene>
<dbReference type="Proteomes" id="UP000181884">
    <property type="component" value="Unassembled WGS sequence"/>
</dbReference>
<evidence type="ECO:0000256" key="5">
    <source>
        <dbReference type="ARBA" id="ARBA00022763"/>
    </source>
</evidence>
<reference evidence="15 16" key="1">
    <citation type="submission" date="2014-12" db="EMBL/GenBank/DDBJ databases">
        <title>Draft genome sequences of 29 type strains of Enterococci.</title>
        <authorList>
            <person name="Zhong Z."/>
            <person name="Sun Z."/>
            <person name="Liu W."/>
            <person name="Zhang W."/>
            <person name="Zhang H."/>
        </authorList>
    </citation>
    <scope>NUCLEOTIDE SEQUENCE [LARGE SCALE GENOMIC DNA]</scope>
    <source>
        <strain evidence="15 16">DSM 17029</strain>
    </source>
</reference>
<comment type="similarity">
    <text evidence="11">Belongs to the ABC transporter superfamily. UvrA family.</text>
</comment>
<dbReference type="Gene3D" id="1.10.8.280">
    <property type="entry name" value="ABC transporter ATPase domain-like"/>
    <property type="match status" value="1"/>
</dbReference>
<keyword evidence="3" id="KW-0677">Repeat</keyword>
<dbReference type="STRING" id="214095.RU97_GL000357"/>
<keyword evidence="16" id="KW-1185">Reference proteome</keyword>
<evidence type="ECO:0000256" key="6">
    <source>
        <dbReference type="ARBA" id="ARBA00022769"/>
    </source>
</evidence>
<keyword evidence="7" id="KW-0067">ATP-binding</keyword>
<evidence type="ECO:0000256" key="12">
    <source>
        <dbReference type="ARBA" id="ARBA00039316"/>
    </source>
</evidence>
<evidence type="ECO:0000256" key="2">
    <source>
        <dbReference type="ARBA" id="ARBA00022490"/>
    </source>
</evidence>
<keyword evidence="6" id="KW-0228">DNA excision</keyword>
<dbReference type="Gene3D" id="1.20.1580.10">
    <property type="entry name" value="ABC transporter ATPase like domain"/>
    <property type="match status" value="2"/>
</dbReference>
<dbReference type="SMART" id="SM00382">
    <property type="entry name" value="AAA"/>
    <property type="match status" value="2"/>
</dbReference>
<dbReference type="Pfam" id="PF00005">
    <property type="entry name" value="ABC_tran"/>
    <property type="match status" value="1"/>
</dbReference>
<accession>A0A1L8RK80</accession>
<evidence type="ECO:0000256" key="4">
    <source>
        <dbReference type="ARBA" id="ARBA00022741"/>
    </source>
</evidence>
<dbReference type="GO" id="GO:0005737">
    <property type="term" value="C:cytoplasm"/>
    <property type="evidence" value="ECO:0007669"/>
    <property type="project" value="UniProtKB-SubCell"/>
</dbReference>
<evidence type="ECO:0000313" key="16">
    <source>
        <dbReference type="Proteomes" id="UP000181884"/>
    </source>
</evidence>
<dbReference type="InterPro" id="IPR027417">
    <property type="entry name" value="P-loop_NTPase"/>
</dbReference>
<evidence type="ECO:0000256" key="8">
    <source>
        <dbReference type="ARBA" id="ARBA00022881"/>
    </source>
</evidence>
<dbReference type="GO" id="GO:0005524">
    <property type="term" value="F:ATP binding"/>
    <property type="evidence" value="ECO:0007669"/>
    <property type="project" value="UniProtKB-KW"/>
</dbReference>
<dbReference type="InterPro" id="IPR003439">
    <property type="entry name" value="ABC_transporter-like_ATP-bd"/>
</dbReference>
<evidence type="ECO:0000259" key="14">
    <source>
        <dbReference type="PROSITE" id="PS50893"/>
    </source>
</evidence>
<dbReference type="EMBL" id="JXKH01000001">
    <property type="protein sequence ID" value="OJG20124.1"/>
    <property type="molecule type" value="Genomic_DNA"/>
</dbReference>
<keyword evidence="5" id="KW-0227">DNA damage</keyword>
<name>A0A1L8RK80_9ENTE</name>
<dbReference type="SUPFAM" id="SSF52540">
    <property type="entry name" value="P-loop containing nucleoside triphosphate hydrolases"/>
    <property type="match status" value="2"/>
</dbReference>
<evidence type="ECO:0000256" key="9">
    <source>
        <dbReference type="ARBA" id="ARBA00023125"/>
    </source>
</evidence>
<sequence length="747" mass="83172">MNEMIRIQHARENNLKDVSVTIPKHALTVVTGLSGSGKSSLVFDTLAAESRRELNETFPSFLQQYLPKYGRPDVEAIENLPVGIIVDQKKLSDNARSTVGTYTDIYTYLRLLFSRFGQPNIGYSDVFSFNHPEGKCPTCDGLGYVTTIDVHKLVDFNKSLNEDAIDFPTFHTGFWRWKRYADSGLFDLDKKIKDYTPEELQLFLYSPQMKLKNPPAAWPHTAQYEGLIPRIQRSILHRDEGKRHQKQLDKFVTTETCPDCQGTRVNPRVRSCKINGKSIADVVLLPLDEVGLFLQNIEAENAKEIRRAAGERVQSLIDIGLGYLDLARGTGSLSGGEAQRIKISKYITSALTDVLYLLDEPSVGLHPKDIDQLKQAIRRLKDTGNTVILVEHHPELIKIADYVIDMGPGAGLSGGEVLFHGSYQDFLKSDSVTSRWLQKRLPMKKAFRQATDWLPLTHLHRHNLKDISLQLPLGVLTVLCGVAGSGKSLLMAEIQHELSDKVEVVAISQKNIGINIRSTALTYLGVFDQIRKLFSQATGLSPAYFSYNSKGACPHCHGKGVIVADMSFMDDIVTVCEVCHGTRYDPKMRDYQLNGRSIIDVLAMSVTEAQEFFDQAQITRALEQVTLVGLGYIVLNQSLSTLSGGELQRLKLASQLQKQGAVYLLDEPTDGLHLSDVQVLLRLFEQLVAQGNTLVLSEHHLEVMKQADWLIELGPAGGEKGGQLLFTGTPADLLASDDQITAPYLRE</sequence>